<protein>
    <submittedName>
        <fullName evidence="1">Uncharacterized protein</fullName>
    </submittedName>
</protein>
<dbReference type="EMBL" id="CP045890">
    <property type="protein sequence ID" value="QQP56820.1"/>
    <property type="molecule type" value="Genomic_DNA"/>
</dbReference>
<evidence type="ECO:0000313" key="2">
    <source>
        <dbReference type="Proteomes" id="UP000595437"/>
    </source>
</evidence>
<proteinExistence type="predicted"/>
<dbReference type="OrthoDB" id="8909466at2759"/>
<evidence type="ECO:0000313" key="1">
    <source>
        <dbReference type="EMBL" id="QQP56820.1"/>
    </source>
</evidence>
<sequence length="98" mass="10933">MNNIITVYRSKLTNQKCCKPSLHQYSGPPATSGILAICKYLLAKGRRAPHSTSGMARQTLKRTTSSALFGICFKYFVRMEGIHHFACGMAHQKPEDDN</sequence>
<dbReference type="AlphaFoldDB" id="A0A7T8KIZ3"/>
<dbReference type="Proteomes" id="UP000595437">
    <property type="component" value="Chromosome 1"/>
</dbReference>
<keyword evidence="2" id="KW-1185">Reference proteome</keyword>
<accession>A0A7T8KIZ3</accession>
<name>A0A7T8KIZ3_CALRO</name>
<reference evidence="2" key="1">
    <citation type="submission" date="2021-01" db="EMBL/GenBank/DDBJ databases">
        <title>Caligus Genome Assembly.</title>
        <authorList>
            <person name="Gallardo-Escarate C."/>
        </authorList>
    </citation>
    <scope>NUCLEOTIDE SEQUENCE [LARGE SCALE GENOMIC DNA]</scope>
</reference>
<organism evidence="1 2">
    <name type="scientific">Caligus rogercresseyi</name>
    <name type="common">Sea louse</name>
    <dbReference type="NCBI Taxonomy" id="217165"/>
    <lineage>
        <taxon>Eukaryota</taxon>
        <taxon>Metazoa</taxon>
        <taxon>Ecdysozoa</taxon>
        <taxon>Arthropoda</taxon>
        <taxon>Crustacea</taxon>
        <taxon>Multicrustacea</taxon>
        <taxon>Hexanauplia</taxon>
        <taxon>Copepoda</taxon>
        <taxon>Siphonostomatoida</taxon>
        <taxon>Caligidae</taxon>
        <taxon>Caligus</taxon>
    </lineage>
</organism>
<gene>
    <name evidence="1" type="ORF">FKW44_001616</name>
</gene>